<dbReference type="GO" id="GO:0160141">
    <property type="term" value="F:23S rRNA pseudouridine(955/2504/2580) synthase activity"/>
    <property type="evidence" value="ECO:0007669"/>
    <property type="project" value="UniProtKB-EC"/>
</dbReference>
<dbReference type="SMART" id="SM00363">
    <property type="entry name" value="S4"/>
    <property type="match status" value="1"/>
</dbReference>
<organism evidence="16 17">
    <name type="scientific">Psittacicella hinzii</name>
    <dbReference type="NCBI Taxonomy" id="2028575"/>
    <lineage>
        <taxon>Bacteria</taxon>
        <taxon>Pseudomonadati</taxon>
        <taxon>Pseudomonadota</taxon>
        <taxon>Gammaproteobacteria</taxon>
        <taxon>Pasteurellales</taxon>
        <taxon>Psittacicellaceae</taxon>
        <taxon>Psittacicella</taxon>
    </lineage>
</organism>
<dbReference type="CDD" id="cd02869">
    <property type="entry name" value="PseudoU_synth_RluA_like"/>
    <property type="match status" value="1"/>
</dbReference>
<evidence type="ECO:0000256" key="2">
    <source>
        <dbReference type="ARBA" id="ARBA00002876"/>
    </source>
</evidence>
<evidence type="ECO:0000256" key="3">
    <source>
        <dbReference type="ARBA" id="ARBA00010876"/>
    </source>
</evidence>
<comment type="function">
    <text evidence="2">Responsible for synthesis of pseudouridine from uracil at positions 955, 2504 and 2580 in 23S ribosomal RNA.</text>
</comment>
<comment type="similarity">
    <text evidence="3">Belongs to the pseudouridine synthase RluA family.</text>
</comment>
<dbReference type="Pfam" id="PF00849">
    <property type="entry name" value="PseudoU_synth_2"/>
    <property type="match status" value="1"/>
</dbReference>
<dbReference type="SUPFAM" id="SSF55174">
    <property type="entry name" value="Alpha-L RNA-binding motif"/>
    <property type="match status" value="1"/>
</dbReference>
<dbReference type="InterPro" id="IPR020103">
    <property type="entry name" value="PsdUridine_synth_cat_dom_sf"/>
</dbReference>
<dbReference type="GO" id="GO:0000455">
    <property type="term" value="P:enzyme-directed rRNA pseudouridine synthesis"/>
    <property type="evidence" value="ECO:0007669"/>
    <property type="project" value="TreeGrafter"/>
</dbReference>
<dbReference type="PROSITE" id="PS50889">
    <property type="entry name" value="S4"/>
    <property type="match status" value="1"/>
</dbReference>
<gene>
    <name evidence="16" type="ORF">CKF54_01890</name>
</gene>
<dbReference type="OrthoDB" id="9807829at2"/>
<dbReference type="NCBIfam" id="TIGR00005">
    <property type="entry name" value="rluA_subfam"/>
    <property type="match status" value="1"/>
</dbReference>
<evidence type="ECO:0000256" key="9">
    <source>
        <dbReference type="ARBA" id="ARBA00030705"/>
    </source>
</evidence>
<keyword evidence="8" id="KW-0413">Isomerase</keyword>
<dbReference type="InterPro" id="IPR006145">
    <property type="entry name" value="PsdUridine_synth_RsuA/RluA"/>
</dbReference>
<evidence type="ECO:0000256" key="10">
    <source>
        <dbReference type="ARBA" id="ARBA00031975"/>
    </source>
</evidence>
<comment type="catalytic activity">
    <reaction evidence="1">
        <text>uridine(955/2504/2580) in 23S rRNA = pseudouridine(955/2504/2580) in 23S rRNA</text>
        <dbReference type="Rhea" id="RHEA:42528"/>
        <dbReference type="Rhea" id="RHEA-COMP:10099"/>
        <dbReference type="Rhea" id="RHEA-COMP:10100"/>
        <dbReference type="ChEBI" id="CHEBI:65314"/>
        <dbReference type="ChEBI" id="CHEBI:65315"/>
        <dbReference type="EC" id="5.4.99.24"/>
    </reaction>
</comment>
<evidence type="ECO:0000256" key="7">
    <source>
        <dbReference type="ARBA" id="ARBA00022884"/>
    </source>
</evidence>
<evidence type="ECO:0000256" key="12">
    <source>
        <dbReference type="PIRSR" id="PIRSR606225-1"/>
    </source>
</evidence>
<evidence type="ECO:0000256" key="1">
    <source>
        <dbReference type="ARBA" id="ARBA00000381"/>
    </source>
</evidence>
<evidence type="ECO:0000259" key="15">
    <source>
        <dbReference type="SMART" id="SM00363"/>
    </source>
</evidence>
<evidence type="ECO:0000256" key="4">
    <source>
        <dbReference type="ARBA" id="ARBA00012785"/>
    </source>
</evidence>
<keyword evidence="17" id="KW-1185">Reference proteome</keyword>
<name>A0A3A1Y6U1_9GAMM</name>
<dbReference type="InterPro" id="IPR006225">
    <property type="entry name" value="PsdUridine_synth_RluC/D"/>
</dbReference>
<accession>A0A3A1Y6U1</accession>
<dbReference type="PANTHER" id="PTHR21600:SF92">
    <property type="entry name" value="RIBOSOMAL LARGE SUBUNIT PSEUDOURIDINE SYNTHASE C"/>
    <property type="match status" value="1"/>
</dbReference>
<dbReference type="Gene3D" id="3.10.290.10">
    <property type="entry name" value="RNA-binding S4 domain"/>
    <property type="match status" value="1"/>
</dbReference>
<feature type="region of interest" description="Disordered" evidence="14">
    <location>
        <begin position="1"/>
        <end position="44"/>
    </location>
</feature>
<proteinExistence type="inferred from homology"/>
<evidence type="ECO:0000313" key="16">
    <source>
        <dbReference type="EMBL" id="RIY33993.1"/>
    </source>
</evidence>
<dbReference type="PROSITE" id="PS01129">
    <property type="entry name" value="PSI_RLU"/>
    <property type="match status" value="1"/>
</dbReference>
<keyword evidence="6" id="KW-0698">rRNA processing</keyword>
<dbReference type="Pfam" id="PF01479">
    <property type="entry name" value="S4"/>
    <property type="match status" value="1"/>
</dbReference>
<comment type="caution">
    <text evidence="16">The sequence shown here is derived from an EMBL/GenBank/DDBJ whole genome shotgun (WGS) entry which is preliminary data.</text>
</comment>
<protein>
    <recommendedName>
        <fullName evidence="5">Ribosomal large subunit pseudouridine synthase C</fullName>
        <ecNumber evidence="4">5.4.99.24</ecNumber>
    </recommendedName>
    <alternativeName>
        <fullName evidence="9">23S rRNA pseudouridine(955/2504/2580) synthase</fullName>
    </alternativeName>
    <alternativeName>
        <fullName evidence="10">rRNA pseudouridylate synthase C</fullName>
    </alternativeName>
    <alternativeName>
        <fullName evidence="11">rRNA-uridine isomerase C</fullName>
    </alternativeName>
</protein>
<dbReference type="InterPro" id="IPR006224">
    <property type="entry name" value="PsdUridine_synth_RluA-like_CS"/>
</dbReference>
<evidence type="ECO:0000256" key="14">
    <source>
        <dbReference type="SAM" id="MobiDB-lite"/>
    </source>
</evidence>
<dbReference type="EMBL" id="NRHC01000019">
    <property type="protein sequence ID" value="RIY33993.1"/>
    <property type="molecule type" value="Genomic_DNA"/>
</dbReference>
<evidence type="ECO:0000256" key="5">
    <source>
        <dbReference type="ARBA" id="ARBA00017128"/>
    </source>
</evidence>
<dbReference type="GO" id="GO:0003723">
    <property type="term" value="F:RNA binding"/>
    <property type="evidence" value="ECO:0007669"/>
    <property type="project" value="UniProtKB-KW"/>
</dbReference>
<sequence>MKQKNTKQLNRNYRANSVQTKKPNIKSKNLSPTFASKKTPPKVNTKNISNQLKLDGKSLTSNLARNKVEGATISEASVATYQEYFKAPADVAIGQEYRTKVVELVINEDEQDRRIDNFLISILPNIPKTTFYKLLRKGEIRVNKGRIKPEYKLKLNDVVRMPPLVLTHTLDKTAELKDIVKLNSVQDLKNRIVYEDEGLFIINKPAGIAVHGGSGVNYGVVEALRVLFPREKRLELVHRIDRETSGLLMVARKPSVLKFLQDQFRNKTIFKSYLCLVPGIWQESQVDAPLLRYEKLGERFVKVDDQGKESQTKFKRLAVYQDENGEKYSLVEASPLTGRTHQIRVHALHALAPLAGDEKYQDLIATSYIKKVGLKRMFLHAYKLNFISAKTGEREVIEISLDNELENFLSKLTKIE</sequence>
<dbReference type="Gene3D" id="3.30.2350.10">
    <property type="entry name" value="Pseudouridine synthase"/>
    <property type="match status" value="1"/>
</dbReference>
<dbReference type="InterPro" id="IPR036986">
    <property type="entry name" value="S4_RNA-bd_sf"/>
</dbReference>
<dbReference type="CDD" id="cd00165">
    <property type="entry name" value="S4"/>
    <property type="match status" value="1"/>
</dbReference>
<feature type="active site" evidence="12">
    <location>
        <position position="241"/>
    </location>
</feature>
<dbReference type="Proteomes" id="UP000265691">
    <property type="component" value="Unassembled WGS sequence"/>
</dbReference>
<evidence type="ECO:0000256" key="11">
    <source>
        <dbReference type="ARBA" id="ARBA00033053"/>
    </source>
</evidence>
<feature type="domain" description="RNA-binding S4" evidence="15">
    <location>
        <begin position="113"/>
        <end position="170"/>
    </location>
</feature>
<dbReference type="AlphaFoldDB" id="A0A3A1Y6U1"/>
<evidence type="ECO:0000313" key="17">
    <source>
        <dbReference type="Proteomes" id="UP000265691"/>
    </source>
</evidence>
<evidence type="ECO:0000256" key="13">
    <source>
        <dbReference type="PROSITE-ProRule" id="PRU00182"/>
    </source>
</evidence>
<dbReference type="InterPro" id="IPR050188">
    <property type="entry name" value="RluA_PseudoU_synthase"/>
</dbReference>
<dbReference type="SUPFAM" id="SSF55120">
    <property type="entry name" value="Pseudouridine synthase"/>
    <property type="match status" value="1"/>
</dbReference>
<evidence type="ECO:0000256" key="6">
    <source>
        <dbReference type="ARBA" id="ARBA00022552"/>
    </source>
</evidence>
<dbReference type="InterPro" id="IPR002942">
    <property type="entry name" value="S4_RNA-bd"/>
</dbReference>
<dbReference type="PANTHER" id="PTHR21600">
    <property type="entry name" value="MITOCHONDRIAL RNA PSEUDOURIDINE SYNTHASE"/>
    <property type="match status" value="1"/>
</dbReference>
<dbReference type="EC" id="5.4.99.24" evidence="4"/>
<keyword evidence="7 13" id="KW-0694">RNA-binding</keyword>
<reference evidence="16 17" key="1">
    <citation type="submission" date="2017-08" db="EMBL/GenBank/DDBJ databases">
        <title>Reclassification of Bisgaard taxon 37 and 44.</title>
        <authorList>
            <person name="Christensen H."/>
        </authorList>
    </citation>
    <scope>NUCLEOTIDE SEQUENCE [LARGE SCALE GENOMIC DNA]</scope>
    <source>
        <strain evidence="16 17">B96_3</strain>
    </source>
</reference>
<evidence type="ECO:0000256" key="8">
    <source>
        <dbReference type="ARBA" id="ARBA00023235"/>
    </source>
</evidence>